<evidence type="ECO:0000256" key="2">
    <source>
        <dbReference type="ARBA" id="ARBA00023125"/>
    </source>
</evidence>
<dbReference type="PROSITE" id="PS50932">
    <property type="entry name" value="HTH_LACI_2"/>
    <property type="match status" value="1"/>
</dbReference>
<dbReference type="Proteomes" id="UP001061862">
    <property type="component" value="Chromosome"/>
</dbReference>
<keyword evidence="2" id="KW-0238">DNA-binding</keyword>
<evidence type="ECO:0000313" key="5">
    <source>
        <dbReference type="EMBL" id="UXN72043.1"/>
    </source>
</evidence>
<feature type="domain" description="HTH lacI-type" evidence="4">
    <location>
        <begin position="6"/>
        <end position="60"/>
    </location>
</feature>
<dbReference type="CDD" id="cd06267">
    <property type="entry name" value="PBP1_LacI_sugar_binding-like"/>
    <property type="match status" value="1"/>
</dbReference>
<dbReference type="SMART" id="SM00354">
    <property type="entry name" value="HTH_LACI"/>
    <property type="match status" value="1"/>
</dbReference>
<dbReference type="InterPro" id="IPR000843">
    <property type="entry name" value="HTH_LacI"/>
</dbReference>
<dbReference type="RefSeq" id="WP_262171858.1">
    <property type="nucleotide sequence ID" value="NZ_CP104965.1"/>
</dbReference>
<gene>
    <name evidence="5" type="ORF">N8A98_13040</name>
</gene>
<protein>
    <submittedName>
        <fullName evidence="5">LacI family transcriptional regulator</fullName>
    </submittedName>
</protein>
<evidence type="ECO:0000256" key="3">
    <source>
        <dbReference type="ARBA" id="ARBA00023163"/>
    </source>
</evidence>
<sequence>MKPNKATMADVAERAGVSAATVARVIYKNGYVKDETRQVVEAAVKLTGYRPNMVARGLRTSRSFTLGMVVSESNLNTFAAAVAHVIQIEALKSGYTVFTLNNHSDPAMEARGMQRFLDHHVDAIIFCTAIDPANVRLGHRSGVPTVQVERLVAQVGGLVGVDPADGMRQTIDHLFDLGHRKFAYIGGDVDSSRMESSLGEAIEATRERVFIDNLARYDIHVPPAYIRRGPYYQSHGAGRQTGYRLMKDILSLTPRPTAVVCGSDLLAAAALQAIAEAGLTVPTDLSITGYDDTLADILTPALSSIAQPIGELGRLAVEIALAAINDPAAPLPKVTVPTRLVLRDSTGPARL</sequence>
<dbReference type="InterPro" id="IPR028082">
    <property type="entry name" value="Peripla_BP_I"/>
</dbReference>
<keyword evidence="6" id="KW-1185">Reference proteome</keyword>
<dbReference type="Gene3D" id="3.40.50.2300">
    <property type="match status" value="2"/>
</dbReference>
<dbReference type="PANTHER" id="PTHR30146:SF109">
    <property type="entry name" value="HTH-TYPE TRANSCRIPTIONAL REGULATOR GALS"/>
    <property type="match status" value="1"/>
</dbReference>
<evidence type="ECO:0000256" key="1">
    <source>
        <dbReference type="ARBA" id="ARBA00023015"/>
    </source>
</evidence>
<name>A0ABY6CPW6_9HYPH</name>
<dbReference type="SUPFAM" id="SSF53822">
    <property type="entry name" value="Periplasmic binding protein-like I"/>
    <property type="match status" value="1"/>
</dbReference>
<proteinExistence type="predicted"/>
<dbReference type="CDD" id="cd01392">
    <property type="entry name" value="HTH_LacI"/>
    <property type="match status" value="1"/>
</dbReference>
<evidence type="ECO:0000259" key="4">
    <source>
        <dbReference type="PROSITE" id="PS50932"/>
    </source>
</evidence>
<dbReference type="SUPFAM" id="SSF47413">
    <property type="entry name" value="lambda repressor-like DNA-binding domains"/>
    <property type="match status" value="1"/>
</dbReference>
<dbReference type="InterPro" id="IPR046335">
    <property type="entry name" value="LacI/GalR-like_sensor"/>
</dbReference>
<accession>A0ABY6CPW6</accession>
<keyword evidence="1" id="KW-0805">Transcription regulation</keyword>
<reference evidence="5 6" key="1">
    <citation type="submission" date="2022-09" db="EMBL/GenBank/DDBJ databases">
        <title>Interaction between co-microsymbionts with complementary sets of symbiotic genes in legume-rhizobium systems.</title>
        <authorList>
            <person name="Safronova V."/>
            <person name="Sazanova A."/>
            <person name="Afonin A."/>
            <person name="Chirak E."/>
        </authorList>
    </citation>
    <scope>NUCLEOTIDE SEQUENCE [LARGE SCALE GENOMIC DNA]</scope>
    <source>
        <strain evidence="5 6">A18/4-1</strain>
    </source>
</reference>
<dbReference type="Gene3D" id="1.10.260.40">
    <property type="entry name" value="lambda repressor-like DNA-binding domains"/>
    <property type="match status" value="1"/>
</dbReference>
<dbReference type="PANTHER" id="PTHR30146">
    <property type="entry name" value="LACI-RELATED TRANSCRIPTIONAL REPRESSOR"/>
    <property type="match status" value="1"/>
</dbReference>
<evidence type="ECO:0000313" key="6">
    <source>
        <dbReference type="Proteomes" id="UP001061862"/>
    </source>
</evidence>
<keyword evidence="3" id="KW-0804">Transcription</keyword>
<dbReference type="Pfam" id="PF13377">
    <property type="entry name" value="Peripla_BP_3"/>
    <property type="match status" value="1"/>
</dbReference>
<dbReference type="Pfam" id="PF00356">
    <property type="entry name" value="LacI"/>
    <property type="match status" value="1"/>
</dbReference>
<organism evidence="5 6">
    <name type="scientific">Devosia neptuniae</name>
    <dbReference type="NCBI Taxonomy" id="191302"/>
    <lineage>
        <taxon>Bacteria</taxon>
        <taxon>Pseudomonadati</taxon>
        <taxon>Pseudomonadota</taxon>
        <taxon>Alphaproteobacteria</taxon>
        <taxon>Hyphomicrobiales</taxon>
        <taxon>Devosiaceae</taxon>
        <taxon>Devosia</taxon>
    </lineage>
</organism>
<dbReference type="EMBL" id="CP104965">
    <property type="protein sequence ID" value="UXN72043.1"/>
    <property type="molecule type" value="Genomic_DNA"/>
</dbReference>
<dbReference type="PROSITE" id="PS00356">
    <property type="entry name" value="HTH_LACI_1"/>
    <property type="match status" value="1"/>
</dbReference>
<dbReference type="InterPro" id="IPR010982">
    <property type="entry name" value="Lambda_DNA-bd_dom_sf"/>
</dbReference>